<sequence length="113" mass="12407">MSDQTGSSAAALAQRQAALASRRSTIAEADRLLAEVLASAHETLRDSVSRLDAIAADIERARELTVDTAMGAREFQKFLLAKQREITGIVTEARDLSRAKSVVLHGLREQYRR</sequence>
<dbReference type="Pfam" id="PF10774">
    <property type="entry name" value="DUF4226"/>
    <property type="match status" value="1"/>
</dbReference>
<dbReference type="InterPro" id="IPR019710">
    <property type="entry name" value="DUF4226"/>
</dbReference>
<organism evidence="1 2">
    <name type="scientific">Mycobacterium asiaticum</name>
    <dbReference type="NCBI Taxonomy" id="1790"/>
    <lineage>
        <taxon>Bacteria</taxon>
        <taxon>Bacillati</taxon>
        <taxon>Actinomycetota</taxon>
        <taxon>Actinomycetes</taxon>
        <taxon>Mycobacteriales</taxon>
        <taxon>Mycobacteriaceae</taxon>
        <taxon>Mycobacterium</taxon>
    </lineage>
</organism>
<accession>A0A1A3NPJ7</accession>
<evidence type="ECO:0000313" key="2">
    <source>
        <dbReference type="Proteomes" id="UP000093928"/>
    </source>
</evidence>
<name>A0A1A3NPJ7_MYCAS</name>
<evidence type="ECO:0000313" key="1">
    <source>
        <dbReference type="EMBL" id="OBK23791.1"/>
    </source>
</evidence>
<protein>
    <recommendedName>
        <fullName evidence="3">DUF4226 domain-containing protein</fullName>
    </recommendedName>
</protein>
<dbReference type="RefSeq" id="WP_065145458.1">
    <property type="nucleotide sequence ID" value="NZ_LZLS01000169.1"/>
</dbReference>
<proteinExistence type="predicted"/>
<comment type="caution">
    <text evidence="1">The sequence shown here is derived from an EMBL/GenBank/DDBJ whole genome shotgun (WGS) entry which is preliminary data.</text>
</comment>
<gene>
    <name evidence="1" type="ORF">A5634_04985</name>
</gene>
<dbReference type="OrthoDB" id="4640076at2"/>
<dbReference type="AlphaFoldDB" id="A0A1A3NPJ7"/>
<dbReference type="EMBL" id="LZLS01000169">
    <property type="protein sequence ID" value="OBK23791.1"/>
    <property type="molecule type" value="Genomic_DNA"/>
</dbReference>
<reference evidence="1 2" key="1">
    <citation type="submission" date="2016-06" db="EMBL/GenBank/DDBJ databases">
        <authorList>
            <person name="Kjaerup R.B."/>
            <person name="Dalgaard T.S."/>
            <person name="Juul-Madsen H.R."/>
        </authorList>
    </citation>
    <scope>NUCLEOTIDE SEQUENCE [LARGE SCALE GENOMIC DNA]</scope>
    <source>
        <strain evidence="1 2">1165133.8</strain>
    </source>
</reference>
<dbReference type="Proteomes" id="UP000093928">
    <property type="component" value="Unassembled WGS sequence"/>
</dbReference>
<evidence type="ECO:0008006" key="3">
    <source>
        <dbReference type="Google" id="ProtNLM"/>
    </source>
</evidence>